<protein>
    <recommendedName>
        <fullName evidence="7">Signal recognition particle subunit SRP14</fullName>
    </recommendedName>
    <alternativeName>
        <fullName evidence="7">Signal recognition particle 14 kDa protein</fullName>
    </alternativeName>
</protein>
<dbReference type="InterPro" id="IPR009018">
    <property type="entry name" value="Signal_recog_particle_SRP9/14"/>
</dbReference>
<evidence type="ECO:0000313" key="10">
    <source>
        <dbReference type="Proteomes" id="UP000275385"/>
    </source>
</evidence>
<dbReference type="GO" id="GO:0006614">
    <property type="term" value="P:SRP-dependent cotranslational protein targeting to membrane"/>
    <property type="evidence" value="ECO:0007669"/>
    <property type="project" value="UniProtKB-UniRule"/>
</dbReference>
<evidence type="ECO:0000256" key="3">
    <source>
        <dbReference type="ARBA" id="ARBA00022490"/>
    </source>
</evidence>
<dbReference type="AlphaFoldDB" id="A0A420Y9B0"/>
<comment type="similarity">
    <text evidence="2 7">Belongs to the SRP14 family.</text>
</comment>
<evidence type="ECO:0000256" key="1">
    <source>
        <dbReference type="ARBA" id="ARBA00004496"/>
    </source>
</evidence>
<dbReference type="GO" id="GO:0005786">
    <property type="term" value="C:signal recognition particle, endoplasmic reticulum targeting"/>
    <property type="evidence" value="ECO:0007669"/>
    <property type="project" value="UniProtKB-UniRule"/>
</dbReference>
<dbReference type="InterPro" id="IPR003210">
    <property type="entry name" value="Signal_recog_particle_SRP14"/>
</dbReference>
<evidence type="ECO:0000256" key="2">
    <source>
        <dbReference type="ARBA" id="ARBA00010349"/>
    </source>
</evidence>
<evidence type="ECO:0000313" key="9">
    <source>
        <dbReference type="EMBL" id="RKU44484.1"/>
    </source>
</evidence>
<reference evidence="9 10" key="1">
    <citation type="submission" date="2018-08" db="EMBL/GenBank/DDBJ databases">
        <title>Draft genome of the lignicolous fungus Coniochaeta pulveracea.</title>
        <authorList>
            <person name="Borstlap C.J."/>
            <person name="De Witt R.N."/>
            <person name="Botha A."/>
            <person name="Volschenk H."/>
        </authorList>
    </citation>
    <scope>NUCLEOTIDE SEQUENCE [LARGE SCALE GENOMIC DNA]</scope>
    <source>
        <strain evidence="9 10">CAB683</strain>
    </source>
</reference>
<dbReference type="Gene3D" id="3.30.720.10">
    <property type="entry name" value="Signal recognition particle alu RNA binding heterodimer, srp9/1"/>
    <property type="match status" value="1"/>
</dbReference>
<comment type="function">
    <text evidence="7">Component of the signal recognition particle (SRP) complex, a ribonucleoprotein complex that mediates the cotranslational targeting of secretory and membrane proteins to the endoplasmic reticulum (ER).</text>
</comment>
<evidence type="ECO:0000256" key="5">
    <source>
        <dbReference type="ARBA" id="ARBA00023135"/>
    </source>
</evidence>
<dbReference type="EMBL" id="QVQW01000030">
    <property type="protein sequence ID" value="RKU44484.1"/>
    <property type="molecule type" value="Genomic_DNA"/>
</dbReference>
<gene>
    <name evidence="9" type="ORF">DL546_004072</name>
</gene>
<dbReference type="SUPFAM" id="SSF54762">
    <property type="entry name" value="Signal recognition particle alu RNA binding heterodimer, SRP9/14"/>
    <property type="match status" value="1"/>
</dbReference>
<evidence type="ECO:0000256" key="6">
    <source>
        <dbReference type="ARBA" id="ARBA00023274"/>
    </source>
</evidence>
<sequence length="130" mass="14130">MAPTAPLSHDEFFVKLAELFSVRTDQDHGSIHLSQKRYIPPNAQPQPEDAPLQPAALLIRASNGKSKDHRAKGEKIKISTIVEPDQLDGFYTRYAEVCRGGMAGLKPRDRKKASAKKKKKKGGAAPAAAA</sequence>
<evidence type="ECO:0000256" key="7">
    <source>
        <dbReference type="RuleBase" id="RU368100"/>
    </source>
</evidence>
<dbReference type="STRING" id="177199.A0A420Y9B0"/>
<name>A0A420Y9B0_9PEZI</name>
<comment type="subunit">
    <text evidence="7">Component of a fungal signal recognition particle (SRP) complex that consists of a 7SL RNA molecule (scR1) and at least six protein subunits: SRP72, SRP68, SRP54, SEC65, SRP21 and SRP14.</text>
</comment>
<feature type="region of interest" description="Disordered" evidence="8">
    <location>
        <begin position="103"/>
        <end position="130"/>
    </location>
</feature>
<keyword evidence="10" id="KW-1185">Reference proteome</keyword>
<feature type="compositionally biased region" description="Basic residues" evidence="8">
    <location>
        <begin position="108"/>
        <end position="122"/>
    </location>
</feature>
<dbReference type="GO" id="GO:0030942">
    <property type="term" value="F:endoplasmic reticulum signal peptide binding"/>
    <property type="evidence" value="ECO:0007669"/>
    <property type="project" value="UniProtKB-UniRule"/>
</dbReference>
<dbReference type="OrthoDB" id="19209at2759"/>
<keyword evidence="3 7" id="KW-0963">Cytoplasm</keyword>
<organism evidence="9 10">
    <name type="scientific">Coniochaeta pulveracea</name>
    <dbReference type="NCBI Taxonomy" id="177199"/>
    <lineage>
        <taxon>Eukaryota</taxon>
        <taxon>Fungi</taxon>
        <taxon>Dikarya</taxon>
        <taxon>Ascomycota</taxon>
        <taxon>Pezizomycotina</taxon>
        <taxon>Sordariomycetes</taxon>
        <taxon>Sordariomycetidae</taxon>
        <taxon>Coniochaetales</taxon>
        <taxon>Coniochaetaceae</taxon>
        <taxon>Coniochaeta</taxon>
    </lineage>
</organism>
<evidence type="ECO:0000256" key="4">
    <source>
        <dbReference type="ARBA" id="ARBA00022884"/>
    </source>
</evidence>
<proteinExistence type="inferred from homology"/>
<evidence type="ECO:0000256" key="8">
    <source>
        <dbReference type="SAM" id="MobiDB-lite"/>
    </source>
</evidence>
<dbReference type="Proteomes" id="UP000275385">
    <property type="component" value="Unassembled WGS sequence"/>
</dbReference>
<keyword evidence="6 7" id="KW-0687">Ribonucleoprotein</keyword>
<keyword evidence="4 7" id="KW-0694">RNA-binding</keyword>
<dbReference type="PANTHER" id="PTHR12013">
    <property type="entry name" value="SIGNAL RECOGNITION PARTICLE 14 KD PROTEIN"/>
    <property type="match status" value="1"/>
</dbReference>
<accession>A0A420Y9B0</accession>
<dbReference type="Pfam" id="PF02290">
    <property type="entry name" value="SRP14"/>
    <property type="match status" value="1"/>
</dbReference>
<comment type="subcellular location">
    <subcellularLocation>
        <location evidence="1 7">Cytoplasm</location>
    </subcellularLocation>
</comment>
<dbReference type="GO" id="GO:0008312">
    <property type="term" value="F:7S RNA binding"/>
    <property type="evidence" value="ECO:0007669"/>
    <property type="project" value="UniProtKB-UniRule"/>
</dbReference>
<comment type="caution">
    <text evidence="9">The sequence shown here is derived from an EMBL/GenBank/DDBJ whole genome shotgun (WGS) entry which is preliminary data.</text>
</comment>
<keyword evidence="5 7" id="KW-0733">Signal recognition particle</keyword>